<gene>
    <name evidence="5" type="ORF">HDF12_004360</name>
</gene>
<reference evidence="5 6" key="1">
    <citation type="submission" date="2020-07" db="EMBL/GenBank/DDBJ databases">
        <title>Genomic Encyclopedia of Type Strains, Phase IV (KMG-V): Genome sequencing to study the core and pangenomes of soil and plant-associated prokaryotes.</title>
        <authorList>
            <person name="Whitman W."/>
        </authorList>
    </citation>
    <scope>NUCLEOTIDE SEQUENCE [LARGE SCALE GENOMIC DNA]</scope>
    <source>
        <strain evidence="5 6">M8UP30</strain>
    </source>
</reference>
<name>A0A7Y9NR16_9BACT</name>
<protein>
    <submittedName>
        <fullName evidence="5">AraC-like DNA-binding protein</fullName>
    </submittedName>
</protein>
<dbReference type="Proteomes" id="UP000534186">
    <property type="component" value="Unassembled WGS sequence"/>
</dbReference>
<evidence type="ECO:0000313" key="6">
    <source>
        <dbReference type="Proteomes" id="UP000534186"/>
    </source>
</evidence>
<dbReference type="GO" id="GO:0043565">
    <property type="term" value="F:sequence-specific DNA binding"/>
    <property type="evidence" value="ECO:0007669"/>
    <property type="project" value="InterPro"/>
</dbReference>
<keyword evidence="2 5" id="KW-0238">DNA-binding</keyword>
<dbReference type="EMBL" id="JACCCV010000002">
    <property type="protein sequence ID" value="NYF53961.1"/>
    <property type="molecule type" value="Genomic_DNA"/>
</dbReference>
<proteinExistence type="predicted"/>
<evidence type="ECO:0000256" key="2">
    <source>
        <dbReference type="ARBA" id="ARBA00023125"/>
    </source>
</evidence>
<dbReference type="PROSITE" id="PS01124">
    <property type="entry name" value="HTH_ARAC_FAMILY_2"/>
    <property type="match status" value="1"/>
</dbReference>
<dbReference type="Gene3D" id="1.10.10.60">
    <property type="entry name" value="Homeodomain-like"/>
    <property type="match status" value="1"/>
</dbReference>
<evidence type="ECO:0000313" key="5">
    <source>
        <dbReference type="EMBL" id="NYF53961.1"/>
    </source>
</evidence>
<dbReference type="InterPro" id="IPR050204">
    <property type="entry name" value="AraC_XylS_family_regulators"/>
</dbReference>
<feature type="domain" description="HTH araC/xylS-type" evidence="4">
    <location>
        <begin position="158"/>
        <end position="259"/>
    </location>
</feature>
<organism evidence="5 6">
    <name type="scientific">Tunturiibacter lichenicola</name>
    <dbReference type="NCBI Taxonomy" id="2051959"/>
    <lineage>
        <taxon>Bacteria</taxon>
        <taxon>Pseudomonadati</taxon>
        <taxon>Acidobacteriota</taxon>
        <taxon>Terriglobia</taxon>
        <taxon>Terriglobales</taxon>
        <taxon>Acidobacteriaceae</taxon>
        <taxon>Tunturiibacter</taxon>
    </lineage>
</organism>
<dbReference type="PANTHER" id="PTHR46796">
    <property type="entry name" value="HTH-TYPE TRANSCRIPTIONAL ACTIVATOR RHAS-RELATED"/>
    <property type="match status" value="1"/>
</dbReference>
<evidence type="ECO:0000256" key="1">
    <source>
        <dbReference type="ARBA" id="ARBA00023015"/>
    </source>
</evidence>
<keyword evidence="3" id="KW-0804">Transcription</keyword>
<dbReference type="GO" id="GO:0003700">
    <property type="term" value="F:DNA-binding transcription factor activity"/>
    <property type="evidence" value="ECO:0007669"/>
    <property type="project" value="InterPro"/>
</dbReference>
<accession>A0A7Y9NR16</accession>
<comment type="caution">
    <text evidence="5">The sequence shown here is derived from an EMBL/GenBank/DDBJ whole genome shotgun (WGS) entry which is preliminary data.</text>
</comment>
<sequence>MRILMSSRARPELSPYVRAYAQRVVEKDDPVVVQSVPAELEQILNLEFGVMPGIDHRDQHEVSHAAWFGGAQSSFSGYLELRPGVETFAVFFQPAGWSLLFNVPVVEVTNRIIDATAITGAGFRSLWNRVGEGSTFEARVQIVEEFLVRRIARAAQHNKMTCAANYIFRHRGALKISSLANHYSLGVRQFERAFEHESGISPKAFARIARFQAAVDARLVSPYRTWLDIAHSVGYYDQMHMIHDFEKLGRAAPTELITQIGDGRPPALASEENK</sequence>
<evidence type="ECO:0000259" key="4">
    <source>
        <dbReference type="PROSITE" id="PS01124"/>
    </source>
</evidence>
<dbReference type="Pfam" id="PF12833">
    <property type="entry name" value="HTH_18"/>
    <property type="match status" value="1"/>
</dbReference>
<evidence type="ECO:0000256" key="3">
    <source>
        <dbReference type="ARBA" id="ARBA00023163"/>
    </source>
</evidence>
<dbReference type="PANTHER" id="PTHR46796:SF13">
    <property type="entry name" value="HTH-TYPE TRANSCRIPTIONAL ACTIVATOR RHAS"/>
    <property type="match status" value="1"/>
</dbReference>
<dbReference type="AlphaFoldDB" id="A0A7Y9NR16"/>
<dbReference type="InterPro" id="IPR018060">
    <property type="entry name" value="HTH_AraC"/>
</dbReference>
<keyword evidence="1" id="KW-0805">Transcription regulation</keyword>
<dbReference type="SMART" id="SM00342">
    <property type="entry name" value="HTH_ARAC"/>
    <property type="match status" value="1"/>
</dbReference>